<gene>
    <name evidence="1" type="ORF">PG999_008358</name>
</gene>
<reference evidence="1 2" key="1">
    <citation type="submission" date="2023-01" db="EMBL/GenBank/DDBJ databases">
        <title>Analysis of 21 Apiospora genomes using comparative genomics revels a genus with tremendous synthesis potential of carbohydrate active enzymes and secondary metabolites.</title>
        <authorList>
            <person name="Sorensen T."/>
        </authorList>
    </citation>
    <scope>NUCLEOTIDE SEQUENCE [LARGE SCALE GENOMIC DNA]</scope>
    <source>
        <strain evidence="1 2">CBS 117206</strain>
    </source>
</reference>
<evidence type="ECO:0000313" key="1">
    <source>
        <dbReference type="EMBL" id="KAK8104999.1"/>
    </source>
</evidence>
<sequence length="87" mass="10098">MDKIREVDAFLDTQTTRIYTTYLQRHVTTVQAILDRAVQTETRILECIPGFKPETTFRAFPQHQLLAPSLGWISSRYSESTQSLCYL</sequence>
<organism evidence="1 2">
    <name type="scientific">Apiospora kogelbergensis</name>
    <dbReference type="NCBI Taxonomy" id="1337665"/>
    <lineage>
        <taxon>Eukaryota</taxon>
        <taxon>Fungi</taxon>
        <taxon>Dikarya</taxon>
        <taxon>Ascomycota</taxon>
        <taxon>Pezizomycotina</taxon>
        <taxon>Sordariomycetes</taxon>
        <taxon>Xylariomycetidae</taxon>
        <taxon>Amphisphaeriales</taxon>
        <taxon>Apiosporaceae</taxon>
        <taxon>Apiospora</taxon>
    </lineage>
</organism>
<name>A0AAW0QN56_9PEZI</name>
<protein>
    <submittedName>
        <fullName evidence="1">Uncharacterized protein</fullName>
    </submittedName>
</protein>
<comment type="caution">
    <text evidence="1">The sequence shown here is derived from an EMBL/GenBank/DDBJ whole genome shotgun (WGS) entry which is preliminary data.</text>
</comment>
<dbReference type="Proteomes" id="UP001392437">
    <property type="component" value="Unassembled WGS sequence"/>
</dbReference>
<accession>A0AAW0QN56</accession>
<evidence type="ECO:0000313" key="2">
    <source>
        <dbReference type="Proteomes" id="UP001392437"/>
    </source>
</evidence>
<proteinExistence type="predicted"/>
<dbReference type="AlphaFoldDB" id="A0AAW0QN56"/>
<dbReference type="EMBL" id="JAQQWP010000008">
    <property type="protein sequence ID" value="KAK8104999.1"/>
    <property type="molecule type" value="Genomic_DNA"/>
</dbReference>
<keyword evidence="2" id="KW-1185">Reference proteome</keyword>